<dbReference type="STRING" id="490629.SAMN05216266_11226"/>
<proteinExistence type="inferred from homology"/>
<dbReference type="NCBIfam" id="TIGR00562">
    <property type="entry name" value="proto_IX_ox"/>
    <property type="match status" value="1"/>
</dbReference>
<feature type="domain" description="Amine oxidase" evidence="13">
    <location>
        <begin position="12"/>
        <end position="467"/>
    </location>
</feature>
<dbReference type="GO" id="GO:0004729">
    <property type="term" value="F:oxygen-dependent protoporphyrinogen oxidase activity"/>
    <property type="evidence" value="ECO:0007669"/>
    <property type="project" value="UniProtKB-UniRule"/>
</dbReference>
<organism evidence="14 15">
    <name type="scientific">Amycolatopsis marina</name>
    <dbReference type="NCBI Taxonomy" id="490629"/>
    <lineage>
        <taxon>Bacteria</taxon>
        <taxon>Bacillati</taxon>
        <taxon>Actinomycetota</taxon>
        <taxon>Actinomycetes</taxon>
        <taxon>Pseudonocardiales</taxon>
        <taxon>Pseudonocardiaceae</taxon>
        <taxon>Amycolatopsis</taxon>
    </lineage>
</organism>
<dbReference type="UniPathway" id="UPA00252"/>
<evidence type="ECO:0000256" key="2">
    <source>
        <dbReference type="ARBA" id="ARBA00001974"/>
    </source>
</evidence>
<dbReference type="SUPFAM" id="SSF51905">
    <property type="entry name" value="FAD/NAD(P)-binding domain"/>
    <property type="match status" value="1"/>
</dbReference>
<dbReference type="InterPro" id="IPR050464">
    <property type="entry name" value="Zeta_carotene_desat/Oxidored"/>
</dbReference>
<dbReference type="PANTHER" id="PTHR42923">
    <property type="entry name" value="PROTOPORPHYRINOGEN OXIDASE"/>
    <property type="match status" value="1"/>
</dbReference>
<gene>
    <name evidence="14" type="ORF">SAMN05216266_11226</name>
</gene>
<comment type="function">
    <text evidence="3 12">Involved in coproporphyrin-dependent heme b biosynthesis. Catalyzes the oxidation of coproporphyrinogen III to coproporphyrin III.</text>
</comment>
<dbReference type="Gene3D" id="3.90.660.20">
    <property type="entry name" value="Protoporphyrinogen oxidase, mitochondrial, domain 2"/>
    <property type="match status" value="1"/>
</dbReference>
<protein>
    <recommendedName>
        <fullName evidence="7 12">Coproporphyrinogen III oxidase</fullName>
        <ecNumber evidence="6 12">1.3.3.15</ecNumber>
    </recommendedName>
</protein>
<dbReference type="GO" id="GO:0005737">
    <property type="term" value="C:cytoplasm"/>
    <property type="evidence" value="ECO:0007669"/>
    <property type="project" value="UniProtKB-SubCell"/>
</dbReference>
<dbReference type="SUPFAM" id="SSF54373">
    <property type="entry name" value="FAD-linked reductases, C-terminal domain"/>
    <property type="match status" value="1"/>
</dbReference>
<keyword evidence="12" id="KW-0963">Cytoplasm</keyword>
<evidence type="ECO:0000256" key="1">
    <source>
        <dbReference type="ARBA" id="ARBA00001755"/>
    </source>
</evidence>
<evidence type="ECO:0000313" key="14">
    <source>
        <dbReference type="EMBL" id="SFB45268.1"/>
    </source>
</evidence>
<comment type="pathway">
    <text evidence="4 12">Porphyrin-containing compound metabolism; protoheme biosynthesis.</text>
</comment>
<dbReference type="InterPro" id="IPR004572">
    <property type="entry name" value="Protoporphyrinogen_oxidase"/>
</dbReference>
<evidence type="ECO:0000256" key="3">
    <source>
        <dbReference type="ARBA" id="ARBA00002185"/>
    </source>
</evidence>
<evidence type="ECO:0000259" key="13">
    <source>
        <dbReference type="Pfam" id="PF01593"/>
    </source>
</evidence>
<comment type="cofactor">
    <cofactor evidence="2 12">
        <name>FAD</name>
        <dbReference type="ChEBI" id="CHEBI:57692"/>
    </cofactor>
</comment>
<dbReference type="EC" id="1.3.3.15" evidence="6 12"/>
<evidence type="ECO:0000256" key="8">
    <source>
        <dbReference type="ARBA" id="ARBA00022630"/>
    </source>
</evidence>
<accession>A0A1I1B9A0</accession>
<evidence type="ECO:0000256" key="4">
    <source>
        <dbReference type="ARBA" id="ARBA00004744"/>
    </source>
</evidence>
<dbReference type="EMBL" id="FOKG01000012">
    <property type="protein sequence ID" value="SFB45268.1"/>
    <property type="molecule type" value="Genomic_DNA"/>
</dbReference>
<dbReference type="GO" id="GO:0006783">
    <property type="term" value="P:heme biosynthetic process"/>
    <property type="evidence" value="ECO:0007669"/>
    <property type="project" value="UniProtKB-UniRule"/>
</dbReference>
<comment type="catalytic activity">
    <reaction evidence="1">
        <text>coproporphyrinogen III + 3 O2 = coproporphyrin III + 3 H2O2</text>
        <dbReference type="Rhea" id="RHEA:43436"/>
        <dbReference type="ChEBI" id="CHEBI:15379"/>
        <dbReference type="ChEBI" id="CHEBI:16240"/>
        <dbReference type="ChEBI" id="CHEBI:57309"/>
        <dbReference type="ChEBI" id="CHEBI:131725"/>
        <dbReference type="EC" id="1.3.3.15"/>
    </reaction>
    <physiologicalReaction direction="left-to-right" evidence="1">
        <dbReference type="Rhea" id="RHEA:43437"/>
    </physiologicalReaction>
</comment>
<dbReference type="InterPro" id="IPR002937">
    <property type="entry name" value="Amino_oxidase"/>
</dbReference>
<dbReference type="RefSeq" id="WP_091674735.1">
    <property type="nucleotide sequence ID" value="NZ_FOKG01000012.1"/>
</dbReference>
<dbReference type="OrthoDB" id="4496419at2"/>
<dbReference type="InterPro" id="IPR036188">
    <property type="entry name" value="FAD/NAD-bd_sf"/>
</dbReference>
<comment type="similarity">
    <text evidence="5 12">Belongs to the protoporphyrinogen/coproporphyrinogen oxidase family. Coproporphyrinogen III oxidase subfamily.</text>
</comment>
<evidence type="ECO:0000256" key="12">
    <source>
        <dbReference type="RuleBase" id="RU364052"/>
    </source>
</evidence>
<evidence type="ECO:0000256" key="7">
    <source>
        <dbReference type="ARBA" id="ARBA00019046"/>
    </source>
</evidence>
<keyword evidence="15" id="KW-1185">Reference proteome</keyword>
<dbReference type="Pfam" id="PF01593">
    <property type="entry name" value="Amino_oxidase"/>
    <property type="match status" value="1"/>
</dbReference>
<evidence type="ECO:0000313" key="15">
    <source>
        <dbReference type="Proteomes" id="UP000243799"/>
    </source>
</evidence>
<name>A0A1I1B9A0_9PSEU</name>
<keyword evidence="10 12" id="KW-0560">Oxidoreductase</keyword>
<evidence type="ECO:0000256" key="11">
    <source>
        <dbReference type="ARBA" id="ARBA00023133"/>
    </source>
</evidence>
<dbReference type="PANTHER" id="PTHR42923:SF3">
    <property type="entry name" value="PROTOPORPHYRINOGEN OXIDASE"/>
    <property type="match status" value="1"/>
</dbReference>
<evidence type="ECO:0000256" key="6">
    <source>
        <dbReference type="ARBA" id="ARBA00012402"/>
    </source>
</evidence>
<keyword evidence="8 12" id="KW-0285">Flavoprotein</keyword>
<dbReference type="Gene3D" id="3.50.50.60">
    <property type="entry name" value="FAD/NAD(P)-binding domain"/>
    <property type="match status" value="1"/>
</dbReference>
<comment type="subcellular location">
    <subcellularLocation>
        <location evidence="12">Cytoplasm</location>
    </subcellularLocation>
</comment>
<dbReference type="Proteomes" id="UP000243799">
    <property type="component" value="Unassembled WGS sequence"/>
</dbReference>
<dbReference type="AlphaFoldDB" id="A0A1I1B9A0"/>
<dbReference type="Gene3D" id="1.10.3110.10">
    <property type="entry name" value="protoporphyrinogen ix oxidase, domain 3"/>
    <property type="match status" value="1"/>
</dbReference>
<keyword evidence="9 12" id="KW-0274">FAD</keyword>
<evidence type="ECO:0000256" key="9">
    <source>
        <dbReference type="ARBA" id="ARBA00022827"/>
    </source>
</evidence>
<keyword evidence="11 12" id="KW-0350">Heme biosynthesis</keyword>
<sequence length="475" mass="48252">MSRHVAVIGGGISGLTAAYRLRQRLGESVMITVCESTGSLGGKLRTATLADRPLDVGAEAFLARRPEALALVEEIGLGPALTHPTSARSTVRAGGVNLRIPPGTLMGVPGSPESVTGLLSADGVRAVAAEAGLPPVSLPGGGDVALGPLLRARFGDELVDRLVDPLLGGVYAGGADGLGLRATMPALAAALDAGAPSLTAAASAVLPAEPSAAPVFAALTGGMGTLVERLVRLSGARVRLGIPVRELRRRAEGGWRLLLGAAAPAHAPEVPQFDADAVVLALPAPQAGRLLARVEPAAAAALGEIELASMAVVSLALPPGTELPEASGLLIGAAERRADGSSFATKAFTFSARKWAHLHAAGAPLPIRGSVGRFADPGALRADDPELVRLVRRDLAELTGVDAEPVDVLVTRWGGGLPQYGPGHRERVERVERAVRRVRGLEIAGAALHGVGIPACIATANAAATRLASEFGSRN</sequence>
<evidence type="ECO:0000256" key="10">
    <source>
        <dbReference type="ARBA" id="ARBA00023002"/>
    </source>
</evidence>
<evidence type="ECO:0000256" key="5">
    <source>
        <dbReference type="ARBA" id="ARBA00008310"/>
    </source>
</evidence>
<reference evidence="15" key="1">
    <citation type="submission" date="2016-10" db="EMBL/GenBank/DDBJ databases">
        <authorList>
            <person name="Varghese N."/>
            <person name="Submissions S."/>
        </authorList>
    </citation>
    <scope>NUCLEOTIDE SEQUENCE [LARGE SCALE GENOMIC DNA]</scope>
    <source>
        <strain evidence="15">CGMCC 4.3568</strain>
    </source>
</reference>